<proteinExistence type="predicted"/>
<dbReference type="EMBL" id="CM010725">
    <property type="protein sequence ID" value="RZC83172.1"/>
    <property type="molecule type" value="Genomic_DNA"/>
</dbReference>
<keyword evidence="3" id="KW-1185">Reference proteome</keyword>
<feature type="transmembrane region" description="Helical" evidence="1">
    <location>
        <begin position="92"/>
        <end position="121"/>
    </location>
</feature>
<evidence type="ECO:0000256" key="1">
    <source>
        <dbReference type="SAM" id="Phobius"/>
    </source>
</evidence>
<organism evidence="2 3">
    <name type="scientific">Papaver somniferum</name>
    <name type="common">Opium poppy</name>
    <dbReference type="NCBI Taxonomy" id="3469"/>
    <lineage>
        <taxon>Eukaryota</taxon>
        <taxon>Viridiplantae</taxon>
        <taxon>Streptophyta</taxon>
        <taxon>Embryophyta</taxon>
        <taxon>Tracheophyta</taxon>
        <taxon>Spermatophyta</taxon>
        <taxon>Magnoliopsida</taxon>
        <taxon>Ranunculales</taxon>
        <taxon>Papaveraceae</taxon>
        <taxon>Papaveroideae</taxon>
        <taxon>Papaver</taxon>
    </lineage>
</organism>
<name>A0A4Y7LEP7_PAPSO</name>
<dbReference type="Gramene" id="RZC83172">
    <property type="protein sequence ID" value="RZC83172"/>
    <property type="gene ID" value="C5167_045958"/>
</dbReference>
<keyword evidence="1" id="KW-1133">Transmembrane helix</keyword>
<protein>
    <submittedName>
        <fullName evidence="2">Uncharacterized protein</fullName>
    </submittedName>
</protein>
<reference evidence="2 3" key="1">
    <citation type="journal article" date="2018" name="Science">
        <title>The opium poppy genome and morphinan production.</title>
        <authorList>
            <person name="Guo L."/>
            <person name="Winzer T."/>
            <person name="Yang X."/>
            <person name="Li Y."/>
            <person name="Ning Z."/>
            <person name="He Z."/>
            <person name="Teodor R."/>
            <person name="Lu Y."/>
            <person name="Bowser T.A."/>
            <person name="Graham I.A."/>
            <person name="Ye K."/>
        </authorList>
    </citation>
    <scope>NUCLEOTIDE SEQUENCE [LARGE SCALE GENOMIC DNA]</scope>
    <source>
        <strain evidence="3">cv. HN1</strain>
        <tissue evidence="2">Leaves</tissue>
    </source>
</reference>
<dbReference type="OrthoDB" id="783284at2759"/>
<dbReference type="OMA" id="IRESWHA"/>
<evidence type="ECO:0000313" key="2">
    <source>
        <dbReference type="EMBL" id="RZC83172.1"/>
    </source>
</evidence>
<accession>A0A4Y7LEP7</accession>
<dbReference type="Proteomes" id="UP000316621">
    <property type="component" value="Chromosome 11"/>
</dbReference>
<keyword evidence="1" id="KW-0472">Membrane</keyword>
<gene>
    <name evidence="2" type="ORF">C5167_045958</name>
</gene>
<dbReference type="AlphaFoldDB" id="A0A4Y7LEP7"/>
<keyword evidence="1" id="KW-0812">Transmembrane</keyword>
<sequence length="127" mass="13822">MALATHLSAPPRSKSFLRFHQSISKPEISPISVCRIGGNISSTHLSFRVDNVTKWMKKRRIPILFAQPSEGGDIVKDKSEGSDTSGNKGPPILTILAGFLVLLLVFWVLGSIVTWLISLIVTVAPSK</sequence>
<evidence type="ECO:0000313" key="3">
    <source>
        <dbReference type="Proteomes" id="UP000316621"/>
    </source>
</evidence>